<dbReference type="GO" id="GO:0004792">
    <property type="term" value="F:thiosulfate-cyanide sulfurtransferase activity"/>
    <property type="evidence" value="ECO:0007669"/>
    <property type="project" value="TreeGrafter"/>
</dbReference>
<dbReference type="PANTHER" id="PTHR10953:SF102">
    <property type="entry name" value="ADENYLYLTRANSFERASE AND SULFURTRANSFERASE MOCS3"/>
    <property type="match status" value="1"/>
</dbReference>
<proteinExistence type="inferred from homology"/>
<dbReference type="SMART" id="SM00450">
    <property type="entry name" value="RHOD"/>
    <property type="match status" value="1"/>
</dbReference>
<protein>
    <submittedName>
        <fullName evidence="2">Molybdenum cofactor biosynthesis protein MoeB</fullName>
    </submittedName>
</protein>
<accession>A0A679I3U0</accession>
<dbReference type="FunFam" id="3.40.50.720:FF:000080">
    <property type="entry name" value="Thiazole biosynthesis adenylyltransferase ThiF"/>
    <property type="match status" value="1"/>
</dbReference>
<dbReference type="Proteomes" id="UP000463961">
    <property type="component" value="Chromosome"/>
</dbReference>
<dbReference type="PANTHER" id="PTHR10953">
    <property type="entry name" value="UBIQUITIN-ACTIVATING ENZYME E1"/>
    <property type="match status" value="1"/>
</dbReference>
<dbReference type="EMBL" id="AP022345">
    <property type="protein sequence ID" value="BBU69155.1"/>
    <property type="molecule type" value="Genomic_DNA"/>
</dbReference>
<keyword evidence="3" id="KW-1185">Reference proteome</keyword>
<reference evidence="3" key="1">
    <citation type="submission" date="2020-01" db="EMBL/GenBank/DDBJ databases">
        <title>Phosphoaccumulans saitamaens gen. nov., sp. nov., a polyphosphate accumulating bacterium isolated from surface river water.</title>
        <authorList>
            <person name="Watanabe K."/>
            <person name="Suda W."/>
        </authorList>
    </citation>
    <scope>NUCLEOTIDE SEQUENCE [LARGE SCALE GENOMIC DNA]</scope>
    <source>
        <strain evidence="3">ICHIAU1</strain>
    </source>
</reference>
<dbReference type="InterPro" id="IPR000594">
    <property type="entry name" value="ThiF_NAD_FAD-bd"/>
</dbReference>
<comment type="similarity">
    <text evidence="1">Belongs to the HesA/MoeB/ThiF family.</text>
</comment>
<dbReference type="GO" id="GO:0008641">
    <property type="term" value="F:ubiquitin-like modifier activating enzyme activity"/>
    <property type="evidence" value="ECO:0007669"/>
    <property type="project" value="InterPro"/>
</dbReference>
<dbReference type="InterPro" id="IPR035985">
    <property type="entry name" value="Ubiquitin-activating_enz"/>
</dbReference>
<dbReference type="AlphaFoldDB" id="A0A679I3U0"/>
<evidence type="ECO:0000313" key="2">
    <source>
        <dbReference type="EMBL" id="BBU69155.1"/>
    </source>
</evidence>
<dbReference type="GO" id="GO:0005829">
    <property type="term" value="C:cytosol"/>
    <property type="evidence" value="ECO:0007669"/>
    <property type="project" value="TreeGrafter"/>
</dbReference>
<dbReference type="GO" id="GO:0008146">
    <property type="term" value="F:sulfotransferase activity"/>
    <property type="evidence" value="ECO:0007669"/>
    <property type="project" value="TreeGrafter"/>
</dbReference>
<dbReference type="GO" id="GO:0016779">
    <property type="term" value="F:nucleotidyltransferase activity"/>
    <property type="evidence" value="ECO:0007669"/>
    <property type="project" value="TreeGrafter"/>
</dbReference>
<evidence type="ECO:0000256" key="1">
    <source>
        <dbReference type="ARBA" id="ARBA00009919"/>
    </source>
</evidence>
<dbReference type="InterPro" id="IPR036873">
    <property type="entry name" value="Rhodanese-like_dom_sf"/>
</dbReference>
<organism evidence="2 3">
    <name type="scientific">Fluviibacter phosphoraccumulans</name>
    <dbReference type="NCBI Taxonomy" id="1751046"/>
    <lineage>
        <taxon>Bacteria</taxon>
        <taxon>Pseudomonadati</taxon>
        <taxon>Pseudomonadota</taxon>
        <taxon>Betaproteobacteria</taxon>
        <taxon>Rhodocyclales</taxon>
        <taxon>Fluviibacteraceae</taxon>
        <taxon>Fluviibacter</taxon>
    </lineage>
</organism>
<dbReference type="Pfam" id="PF00581">
    <property type="entry name" value="Rhodanese"/>
    <property type="match status" value="1"/>
</dbReference>
<gene>
    <name evidence="2" type="ORF">ICHIAU1_14380</name>
</gene>
<dbReference type="CDD" id="cd00757">
    <property type="entry name" value="ThiF_MoeB_HesA_family"/>
    <property type="match status" value="1"/>
</dbReference>
<dbReference type="Pfam" id="PF00899">
    <property type="entry name" value="ThiF"/>
    <property type="match status" value="1"/>
</dbReference>
<dbReference type="PROSITE" id="PS50206">
    <property type="entry name" value="RHODANESE_3"/>
    <property type="match status" value="1"/>
</dbReference>
<sequence>MALARARVLVVGAGGLGAPALLYLAAAGIGLKSADGYLGVIDNDTVDLSNLQRQILFTEADQGKNKADTASNRLQSLNSDCDLRVFNTRLSAENVLDIFSQFDIIIDGSDNFDTKYLINDAAVKLGLPVVYGSILGFEGQASVFWAQQGPCYRCLYPTPPLTHVPNCAEAGTLGGIAGMVGSIQAVKACKLALGYTHCATLGLEPLIGQLFLADAHNWETRSLSIPKRHDCPVCSIPPEDIQMPDTSAPHCASTTHADMALNDLQGLFESGIPFTLVDVREAHEWATGHLEGALHIPLGRLLTAPEVLDELNRTEPVVIYCQHGIRSLNAMRYLREHGFDAFNLLVDWSQLHG</sequence>
<name>A0A679I3U0_9RHOO</name>
<dbReference type="InterPro" id="IPR045886">
    <property type="entry name" value="ThiF/MoeB/HesA"/>
</dbReference>
<dbReference type="InterPro" id="IPR001763">
    <property type="entry name" value="Rhodanese-like_dom"/>
</dbReference>
<dbReference type="Gene3D" id="3.40.50.720">
    <property type="entry name" value="NAD(P)-binding Rossmann-like Domain"/>
    <property type="match status" value="1"/>
</dbReference>
<dbReference type="SUPFAM" id="SSF69572">
    <property type="entry name" value="Activating enzymes of the ubiquitin-like proteins"/>
    <property type="match status" value="1"/>
</dbReference>
<evidence type="ECO:0000313" key="3">
    <source>
        <dbReference type="Proteomes" id="UP000463961"/>
    </source>
</evidence>
<dbReference type="Gene3D" id="3.40.250.10">
    <property type="entry name" value="Rhodanese-like domain"/>
    <property type="match status" value="1"/>
</dbReference>
<dbReference type="CDD" id="cd00158">
    <property type="entry name" value="RHOD"/>
    <property type="match status" value="1"/>
</dbReference>